<proteinExistence type="predicted"/>
<dbReference type="InterPro" id="IPR029058">
    <property type="entry name" value="AB_hydrolase_fold"/>
</dbReference>
<evidence type="ECO:0000313" key="3">
    <source>
        <dbReference type="Proteomes" id="UP000672097"/>
    </source>
</evidence>
<evidence type="ECO:0000259" key="1">
    <source>
        <dbReference type="Pfam" id="PF00561"/>
    </source>
</evidence>
<dbReference type="EMBL" id="JAGQDG010000001">
    <property type="protein sequence ID" value="MBQ0934117.1"/>
    <property type="molecule type" value="Genomic_DNA"/>
</dbReference>
<reference evidence="2 3" key="1">
    <citation type="submission" date="2021-04" db="EMBL/GenBank/DDBJ databases">
        <title>The genome sequence of type strain Ideonella paludis KCTC 32238.</title>
        <authorList>
            <person name="Liu Y."/>
        </authorList>
    </citation>
    <scope>NUCLEOTIDE SEQUENCE [LARGE SCALE GENOMIC DNA]</scope>
    <source>
        <strain evidence="2 3">KCTC 32238</strain>
    </source>
</reference>
<accession>A0ABS5DSJ7</accession>
<dbReference type="Proteomes" id="UP000672097">
    <property type="component" value="Unassembled WGS sequence"/>
</dbReference>
<name>A0ABS5DSJ7_9BURK</name>
<protein>
    <submittedName>
        <fullName evidence="2">Alpha/beta fold hydrolase</fullName>
    </submittedName>
</protein>
<comment type="caution">
    <text evidence="2">The sequence shown here is derived from an EMBL/GenBank/DDBJ whole genome shotgun (WGS) entry which is preliminary data.</text>
</comment>
<dbReference type="PANTHER" id="PTHR12277:SF81">
    <property type="entry name" value="PROTEIN ABHD13"/>
    <property type="match status" value="1"/>
</dbReference>
<feature type="domain" description="AB hydrolase-1" evidence="1">
    <location>
        <begin position="68"/>
        <end position="189"/>
    </location>
</feature>
<dbReference type="Pfam" id="PF00561">
    <property type="entry name" value="Abhydrolase_1"/>
    <property type="match status" value="1"/>
</dbReference>
<dbReference type="SUPFAM" id="SSF53474">
    <property type="entry name" value="alpha/beta-Hydrolases"/>
    <property type="match status" value="1"/>
</dbReference>
<keyword evidence="3" id="KW-1185">Reference proteome</keyword>
<dbReference type="InterPro" id="IPR000073">
    <property type="entry name" value="AB_hydrolase_1"/>
</dbReference>
<gene>
    <name evidence="2" type="ORF">KAK11_02170</name>
</gene>
<dbReference type="Gene3D" id="3.40.50.1820">
    <property type="entry name" value="alpha/beta hydrolase"/>
    <property type="match status" value="1"/>
</dbReference>
<dbReference type="PANTHER" id="PTHR12277">
    <property type="entry name" value="ALPHA/BETA HYDROLASE DOMAIN-CONTAINING PROTEIN"/>
    <property type="match status" value="1"/>
</dbReference>
<dbReference type="GO" id="GO:0016787">
    <property type="term" value="F:hydrolase activity"/>
    <property type="evidence" value="ECO:0007669"/>
    <property type="project" value="UniProtKB-KW"/>
</dbReference>
<sequence length="255" mass="27449">MLMKWLAFGLLIYLLLAAAVWAFQRALLYHPQPQGVVVPTVRVQGATATVHAAVRQPEQHQAVVYFGGNAEDVAQTLPSLALAFPDRAIYALHYRGFGPSQGQPTESDLVADALALAQQVLGSHRSLTLVGRSLGSGVAVQVAAALAAEPRLERLVLVTPYDSMAMVAQGHYPWLPARWLIKDKFDSAAHAPQVRVPTLLLVAEQDVVVPKARAQGLMQAFKPGLARWEELPGTDHNTIGAHPRYASLLGASHGL</sequence>
<evidence type="ECO:0000313" key="2">
    <source>
        <dbReference type="EMBL" id="MBQ0934117.1"/>
    </source>
</evidence>
<keyword evidence="2" id="KW-0378">Hydrolase</keyword>
<organism evidence="2 3">
    <name type="scientific">Ideonella paludis</name>
    <dbReference type="NCBI Taxonomy" id="1233411"/>
    <lineage>
        <taxon>Bacteria</taxon>
        <taxon>Pseudomonadati</taxon>
        <taxon>Pseudomonadota</taxon>
        <taxon>Betaproteobacteria</taxon>
        <taxon>Burkholderiales</taxon>
        <taxon>Sphaerotilaceae</taxon>
        <taxon>Ideonella</taxon>
    </lineage>
</organism>